<keyword evidence="1 3" id="KW-0456">Lyase</keyword>
<evidence type="ECO:0000256" key="3">
    <source>
        <dbReference type="HAMAP-Rule" id="MF_02071"/>
    </source>
</evidence>
<keyword evidence="2 3" id="KW-0961">Cell wall biogenesis/degradation</keyword>
<dbReference type="InterPro" id="IPR012997">
    <property type="entry name" value="RplA"/>
</dbReference>
<dbReference type="InterPro" id="IPR034718">
    <property type="entry name" value="RlpA"/>
</dbReference>
<sequence length="155" mass="15987" precursor="true">MLVLSATLVAGCMGVAPALAKAASTTRGKAEHARPHPAAQHGHASIYARSLAGRRMADGTRFDPRAATVASRTLPLGSRARVTNLRNGRSVTVKVTDRGPHIRQRILDVSPAVASSLGMGGSGTALVSVIPVSMIAVTGRAEAAAPPARRGRSRR</sequence>
<dbReference type="Proteomes" id="UP000681594">
    <property type="component" value="Unassembled WGS sequence"/>
</dbReference>
<gene>
    <name evidence="3" type="primary">rlpA</name>
    <name evidence="6" type="ORF">J8J14_03925</name>
</gene>
<dbReference type="HAMAP" id="MF_02071">
    <property type="entry name" value="RlpA"/>
    <property type="match status" value="1"/>
</dbReference>
<dbReference type="PANTHER" id="PTHR34183:SF8">
    <property type="entry name" value="ENDOLYTIC PEPTIDOGLYCAN TRANSGLYCOSYLASE RLPA-RELATED"/>
    <property type="match status" value="1"/>
</dbReference>
<organism evidence="6 7">
    <name type="scientific">Pararoseomonas baculiformis</name>
    <dbReference type="NCBI Taxonomy" id="2820812"/>
    <lineage>
        <taxon>Bacteria</taxon>
        <taxon>Pseudomonadati</taxon>
        <taxon>Pseudomonadota</taxon>
        <taxon>Alphaproteobacteria</taxon>
        <taxon>Acetobacterales</taxon>
        <taxon>Acetobacteraceae</taxon>
        <taxon>Pararoseomonas</taxon>
    </lineage>
</organism>
<accession>A0ABS4ABJ9</accession>
<feature type="signal peptide" evidence="3">
    <location>
        <begin position="1"/>
        <end position="20"/>
    </location>
</feature>
<evidence type="ECO:0000313" key="6">
    <source>
        <dbReference type="EMBL" id="MBP0443920.1"/>
    </source>
</evidence>
<dbReference type="InterPro" id="IPR036908">
    <property type="entry name" value="RlpA-like_sf"/>
</dbReference>
<evidence type="ECO:0000313" key="7">
    <source>
        <dbReference type="Proteomes" id="UP000681594"/>
    </source>
</evidence>
<reference evidence="6 7" key="1">
    <citation type="submission" date="2021-03" db="EMBL/GenBank/DDBJ databases">
        <authorList>
            <person name="So Y."/>
        </authorList>
    </citation>
    <scope>NUCLEOTIDE SEQUENCE [LARGE SCALE GENOMIC DNA]</scope>
    <source>
        <strain evidence="6 7">SSH11</strain>
    </source>
</reference>
<evidence type="ECO:0000256" key="2">
    <source>
        <dbReference type="ARBA" id="ARBA00023316"/>
    </source>
</evidence>
<comment type="similarity">
    <text evidence="3 4">Belongs to the RlpA family.</text>
</comment>
<comment type="caution">
    <text evidence="6">The sequence shown here is derived from an EMBL/GenBank/DDBJ whole genome shotgun (WGS) entry which is preliminary data.</text>
</comment>
<protein>
    <recommendedName>
        <fullName evidence="3">Endolytic peptidoglycan transglycosylase RlpA</fullName>
        <ecNumber evidence="3">4.2.2.-</ecNumber>
    </recommendedName>
</protein>
<evidence type="ECO:0000256" key="4">
    <source>
        <dbReference type="RuleBase" id="RU003495"/>
    </source>
</evidence>
<feature type="domain" description="RlpA-like protein double-psi beta-barrel" evidence="5">
    <location>
        <begin position="40"/>
        <end position="128"/>
    </location>
</feature>
<keyword evidence="3" id="KW-0732">Signal</keyword>
<dbReference type="RefSeq" id="WP_209378155.1">
    <property type="nucleotide sequence ID" value="NZ_JAGIZB010000003.1"/>
</dbReference>
<comment type="function">
    <text evidence="3">Lytic transglycosylase with a strong preference for naked glycan strands that lack stem peptides.</text>
</comment>
<keyword evidence="7" id="KW-1185">Reference proteome</keyword>
<dbReference type="EMBL" id="JAGIZB010000003">
    <property type="protein sequence ID" value="MBP0443920.1"/>
    <property type="molecule type" value="Genomic_DNA"/>
</dbReference>
<evidence type="ECO:0000256" key="1">
    <source>
        <dbReference type="ARBA" id="ARBA00023239"/>
    </source>
</evidence>
<dbReference type="InterPro" id="IPR009009">
    <property type="entry name" value="RlpA-like_DPBB"/>
</dbReference>
<dbReference type="Pfam" id="PF03330">
    <property type="entry name" value="DPBB_1"/>
    <property type="match status" value="1"/>
</dbReference>
<evidence type="ECO:0000259" key="5">
    <source>
        <dbReference type="Pfam" id="PF03330"/>
    </source>
</evidence>
<name>A0ABS4ABJ9_9PROT</name>
<dbReference type="NCBIfam" id="TIGR00413">
    <property type="entry name" value="rlpA"/>
    <property type="match status" value="1"/>
</dbReference>
<dbReference type="SUPFAM" id="SSF50685">
    <property type="entry name" value="Barwin-like endoglucanases"/>
    <property type="match status" value="1"/>
</dbReference>
<dbReference type="CDD" id="cd22268">
    <property type="entry name" value="DPBB_RlpA-like"/>
    <property type="match status" value="1"/>
</dbReference>
<proteinExistence type="inferred from homology"/>
<feature type="chain" id="PRO_5044918211" description="Endolytic peptidoglycan transglycosylase RlpA" evidence="3">
    <location>
        <begin position="21"/>
        <end position="155"/>
    </location>
</feature>
<dbReference type="Gene3D" id="2.40.40.10">
    <property type="entry name" value="RlpA-like domain"/>
    <property type="match status" value="1"/>
</dbReference>
<dbReference type="PANTHER" id="PTHR34183">
    <property type="entry name" value="ENDOLYTIC PEPTIDOGLYCAN TRANSGLYCOSYLASE RLPA"/>
    <property type="match status" value="1"/>
</dbReference>
<dbReference type="EC" id="4.2.2.-" evidence="3"/>